<feature type="transmembrane region" description="Helical" evidence="1">
    <location>
        <begin position="7"/>
        <end position="27"/>
    </location>
</feature>
<dbReference type="Gene3D" id="1.10.287.470">
    <property type="entry name" value="Helix hairpin bin"/>
    <property type="match status" value="1"/>
</dbReference>
<feature type="domain" description="CzcB-like alpha-helical hairpin" evidence="2">
    <location>
        <begin position="111"/>
        <end position="165"/>
    </location>
</feature>
<gene>
    <name evidence="3" type="ORF">DEO68_03170</name>
</gene>
<dbReference type="Pfam" id="PF25893">
    <property type="entry name" value="HH_CzcB"/>
    <property type="match status" value="1"/>
</dbReference>
<dbReference type="AlphaFoldDB" id="A0A3D0KDC3"/>
<keyword evidence="1" id="KW-0472">Membrane</keyword>
<evidence type="ECO:0000313" key="3">
    <source>
        <dbReference type="EMBL" id="HCA01191.1"/>
    </source>
</evidence>
<dbReference type="InterPro" id="IPR058648">
    <property type="entry name" value="HH_CzcB-like"/>
</dbReference>
<dbReference type="Gene3D" id="2.40.50.100">
    <property type="match status" value="1"/>
</dbReference>
<dbReference type="EMBL" id="DOTR01000015">
    <property type="protein sequence ID" value="HCA01191.1"/>
    <property type="molecule type" value="Genomic_DNA"/>
</dbReference>
<comment type="caution">
    <text evidence="3">The sequence shown here is derived from an EMBL/GenBank/DDBJ whole genome shotgun (WGS) entry which is preliminary data.</text>
</comment>
<name>A0A3D0KDC3_9GAMM</name>
<organism evidence="3">
    <name type="scientific">Halomonas campaniensis</name>
    <dbReference type="NCBI Taxonomy" id="213554"/>
    <lineage>
        <taxon>Bacteria</taxon>
        <taxon>Pseudomonadati</taxon>
        <taxon>Pseudomonadota</taxon>
        <taxon>Gammaproteobacteria</taxon>
        <taxon>Oceanospirillales</taxon>
        <taxon>Halomonadaceae</taxon>
        <taxon>Halomonas</taxon>
    </lineage>
</organism>
<sequence>MTTRRFLILVVLAGIAIAVSVVFWHTYSTPPLRLQGQIEAQQYMVSSKVPGRLAEIDVRRGDSVNVGDRVFRIESPELEAKLTQVDALDTISRSLAQAVEGGTREEKIAVARSEFQKSQAAETLARTTYERTRVLAEQGVVARQRLDEAFTLLRVAEQTRVTAAEVLRLAEAGPREEARTASRAGEEMTSSLRDEINELLEDSMAFAHHQGIISNVLLNTGELVPQGFPVVMITDLDEAWALFNVREDLLQHFSQGTEFDLDIPSLGQQARFRVSHIAALGDFATWRATVPGRGFDMRTFEVEMHPVEPVPGLRAGMSVLLDLPSEDARSGSQHGTD</sequence>
<accession>A0A3D0KDC3</accession>
<reference evidence="3" key="1">
    <citation type="journal article" date="2018" name="Nat. Biotechnol.">
        <title>A standardized bacterial taxonomy based on genome phylogeny substantially revises the tree of life.</title>
        <authorList>
            <person name="Parks D.H."/>
            <person name="Chuvochina M."/>
            <person name="Waite D.W."/>
            <person name="Rinke C."/>
            <person name="Skarshewski A."/>
            <person name="Chaumeil P.A."/>
            <person name="Hugenholtz P."/>
        </authorList>
    </citation>
    <scope>NUCLEOTIDE SEQUENCE [LARGE SCALE GENOMIC DNA]</scope>
    <source>
        <strain evidence="3">UBA11284</strain>
    </source>
</reference>
<protein>
    <recommendedName>
        <fullName evidence="2">CzcB-like alpha-helical hairpin domain-containing protein</fullName>
    </recommendedName>
</protein>
<evidence type="ECO:0000256" key="1">
    <source>
        <dbReference type="SAM" id="Phobius"/>
    </source>
</evidence>
<dbReference type="Gene3D" id="2.40.30.170">
    <property type="match status" value="1"/>
</dbReference>
<proteinExistence type="predicted"/>
<keyword evidence="1" id="KW-0812">Transmembrane</keyword>
<dbReference type="PANTHER" id="PTHR30438">
    <property type="entry name" value="36 KDA ANTIGEN-RELATED"/>
    <property type="match status" value="1"/>
</dbReference>
<dbReference type="PANTHER" id="PTHR30438:SF1">
    <property type="entry name" value="36 KDA ANTIGEN"/>
    <property type="match status" value="1"/>
</dbReference>
<keyword evidence="1" id="KW-1133">Transmembrane helix</keyword>
<evidence type="ECO:0000259" key="2">
    <source>
        <dbReference type="Pfam" id="PF25893"/>
    </source>
</evidence>